<evidence type="ECO:0000313" key="3">
    <source>
        <dbReference type="Proteomes" id="UP001501736"/>
    </source>
</evidence>
<dbReference type="PANTHER" id="PTHR21525">
    <property type="entry name" value="MOTILE SPERM PROTEIN"/>
    <property type="match status" value="1"/>
</dbReference>
<dbReference type="EMBL" id="BAAAYG010000005">
    <property type="protein sequence ID" value="GAA3284248.1"/>
    <property type="molecule type" value="Genomic_DNA"/>
</dbReference>
<reference evidence="3" key="1">
    <citation type="journal article" date="2019" name="Int. J. Syst. Evol. Microbiol.">
        <title>The Global Catalogue of Microorganisms (GCM) 10K type strain sequencing project: providing services to taxonomists for standard genome sequencing and annotation.</title>
        <authorList>
            <consortium name="The Broad Institute Genomics Platform"/>
            <consortium name="The Broad Institute Genome Sequencing Center for Infectious Disease"/>
            <person name="Wu L."/>
            <person name="Ma J."/>
        </authorList>
    </citation>
    <scope>NUCLEOTIDE SEQUENCE [LARGE SCALE GENOMIC DNA]</scope>
    <source>
        <strain evidence="3">JCM 11483</strain>
    </source>
</reference>
<gene>
    <name evidence="2" type="ORF">GCM10020260_14400</name>
</gene>
<organism evidence="2 3">
    <name type="scientific">Nesterenkonia halobia</name>
    <dbReference type="NCBI Taxonomy" id="37922"/>
    <lineage>
        <taxon>Bacteria</taxon>
        <taxon>Bacillati</taxon>
        <taxon>Actinomycetota</taxon>
        <taxon>Actinomycetes</taxon>
        <taxon>Micrococcales</taxon>
        <taxon>Micrococcaceae</taxon>
        <taxon>Nesterenkonia</taxon>
    </lineage>
</organism>
<evidence type="ECO:0008006" key="4">
    <source>
        <dbReference type="Google" id="ProtNLM"/>
    </source>
</evidence>
<dbReference type="RefSeq" id="WP_344719737.1">
    <property type="nucleotide sequence ID" value="NZ_BAAAYG010000005.1"/>
</dbReference>
<sequence>MATTYAELFTVVDLDDPDTVEASATALKTATADVDESIGRASRTWGGLEQSYRAPETGELLTALQPATSRAAELARAGAEAETAVHTYASALREMQATRRGLVEDIEAFQVEGAEDAAEDDWAAREERIAELQRQCRELAESKDEAQNACAAALGGITTSASLPRGSRTEVSTADAAGQVETPPQSPEDRLVTSLGVTPGENFDGSWADALSFAASKGLTTTGAVADSLKHSWSEVRPRQGWAPEWAKNIAARGERSTELVKKVTGWDANQVTNSGQWLAKNSAQNPYRRPEGFRDGVKAVRSRFFANFNTNNLRPKAGKSGAFSTASKVSKVAGSAGSVLTLATGFVGQWNEDSASHPDMEGAEQFTRAATVGGSAAIGGWAGAKAGAAAGAAIGSLLPGPGTAIGAVAGGVIGGIAGSALGKELGEGLKNATGDVVSGLQDTGEEVAGAVAGKAEETWDSVTSWF</sequence>
<evidence type="ECO:0000313" key="2">
    <source>
        <dbReference type="EMBL" id="GAA3284248.1"/>
    </source>
</evidence>
<evidence type="ECO:0000256" key="1">
    <source>
        <dbReference type="SAM" id="MobiDB-lite"/>
    </source>
</evidence>
<name>A0ABP6RBX9_9MICC</name>
<protein>
    <recommendedName>
        <fullName evidence="4">WXG100 family type VII secretion target</fullName>
    </recommendedName>
</protein>
<proteinExistence type="predicted"/>
<keyword evidence="3" id="KW-1185">Reference proteome</keyword>
<accession>A0ABP6RBX9</accession>
<dbReference type="Proteomes" id="UP001501736">
    <property type="component" value="Unassembled WGS sequence"/>
</dbReference>
<comment type="caution">
    <text evidence="2">The sequence shown here is derived from an EMBL/GenBank/DDBJ whole genome shotgun (WGS) entry which is preliminary data.</text>
</comment>
<dbReference type="PANTHER" id="PTHR21525:SF9">
    <property type="entry name" value="CHANNEL_COLICIN DOMAIN-CONTAINING PROTEIN"/>
    <property type="match status" value="1"/>
</dbReference>
<feature type="region of interest" description="Disordered" evidence="1">
    <location>
        <begin position="159"/>
        <end position="189"/>
    </location>
</feature>